<dbReference type="CDD" id="cd04301">
    <property type="entry name" value="NAT_SF"/>
    <property type="match status" value="1"/>
</dbReference>
<protein>
    <submittedName>
        <fullName evidence="2">GNAT family N-acetyltransferase</fullName>
    </submittedName>
</protein>
<evidence type="ECO:0000313" key="2">
    <source>
        <dbReference type="EMBL" id="PZO34483.1"/>
    </source>
</evidence>
<dbReference type="GO" id="GO:0016747">
    <property type="term" value="F:acyltransferase activity, transferring groups other than amino-acyl groups"/>
    <property type="evidence" value="ECO:0007669"/>
    <property type="project" value="InterPro"/>
</dbReference>
<dbReference type="SUPFAM" id="SSF55729">
    <property type="entry name" value="Acyl-CoA N-acyltransferases (Nat)"/>
    <property type="match status" value="1"/>
</dbReference>
<dbReference type="Proteomes" id="UP000249081">
    <property type="component" value="Unassembled WGS sequence"/>
</dbReference>
<comment type="caution">
    <text evidence="2">The sequence shown here is derived from an EMBL/GenBank/DDBJ whole genome shotgun (WGS) entry which is preliminary data.</text>
</comment>
<dbReference type="InterPro" id="IPR016181">
    <property type="entry name" value="Acyl_CoA_acyltransferase"/>
</dbReference>
<accession>A0A2W4VNP5</accession>
<dbReference type="Pfam" id="PF00583">
    <property type="entry name" value="Acetyltransf_1"/>
    <property type="match status" value="1"/>
</dbReference>
<dbReference type="EMBL" id="QBMN01000205">
    <property type="protein sequence ID" value="PZO34483.1"/>
    <property type="molecule type" value="Genomic_DNA"/>
</dbReference>
<sequence length="177" mass="20243">MPIEVTTWYLQMLSPARLRPKLIEHADLDIRQAQVACPEFSRFLYASVGGLWCWYERLTWSRDRWLTYLNQPEIETWVAYLAGTPAGYVELGQHPSGDVEIIYFGLLPQFIGQGIGGHLLTVGVQRAWAITASRVWVHTCSLDGPNAYKNYESRGFTRYDTKVALQVLPDEPPTLPW</sequence>
<evidence type="ECO:0000259" key="1">
    <source>
        <dbReference type="PROSITE" id="PS51186"/>
    </source>
</evidence>
<organism evidence="2 3">
    <name type="scientific">Shackletoniella antarctica</name>
    <dbReference type="NCBI Taxonomy" id="268115"/>
    <lineage>
        <taxon>Bacteria</taxon>
        <taxon>Bacillati</taxon>
        <taxon>Cyanobacteriota</taxon>
        <taxon>Cyanophyceae</taxon>
        <taxon>Oculatellales</taxon>
        <taxon>Oculatellaceae</taxon>
        <taxon>Shackletoniella</taxon>
    </lineage>
</organism>
<gene>
    <name evidence="2" type="ORF">DCF17_20330</name>
</gene>
<reference evidence="2 3" key="2">
    <citation type="submission" date="2018-06" db="EMBL/GenBank/DDBJ databases">
        <title>Metagenomic assembly of (sub)arctic Cyanobacteria and their associated microbiome from non-axenic cultures.</title>
        <authorList>
            <person name="Baurain D."/>
        </authorList>
    </citation>
    <scope>NUCLEOTIDE SEQUENCE [LARGE SCALE GENOMIC DNA]</scope>
    <source>
        <strain evidence="2">ULC041bin1</strain>
    </source>
</reference>
<feature type="domain" description="N-acetyltransferase" evidence="1">
    <location>
        <begin position="38"/>
        <end position="177"/>
    </location>
</feature>
<reference evidence="3" key="1">
    <citation type="submission" date="2018-04" db="EMBL/GenBank/DDBJ databases">
        <authorList>
            <person name="Cornet L."/>
        </authorList>
    </citation>
    <scope>NUCLEOTIDE SEQUENCE [LARGE SCALE GENOMIC DNA]</scope>
</reference>
<keyword evidence="2" id="KW-0808">Transferase</keyword>
<dbReference type="PROSITE" id="PS51186">
    <property type="entry name" value="GNAT"/>
    <property type="match status" value="1"/>
</dbReference>
<dbReference type="InterPro" id="IPR000182">
    <property type="entry name" value="GNAT_dom"/>
</dbReference>
<evidence type="ECO:0000313" key="3">
    <source>
        <dbReference type="Proteomes" id="UP000249081"/>
    </source>
</evidence>
<dbReference type="Gene3D" id="3.40.630.30">
    <property type="match status" value="1"/>
</dbReference>
<dbReference type="AlphaFoldDB" id="A0A2W4VNP5"/>
<name>A0A2W4VNP5_9CYAN</name>
<proteinExistence type="predicted"/>